<organism evidence="2 3">
    <name type="scientific">Saccharothrix tamanrassetensis</name>
    <dbReference type="NCBI Taxonomy" id="1051531"/>
    <lineage>
        <taxon>Bacteria</taxon>
        <taxon>Bacillati</taxon>
        <taxon>Actinomycetota</taxon>
        <taxon>Actinomycetes</taxon>
        <taxon>Pseudonocardiales</taxon>
        <taxon>Pseudonocardiaceae</taxon>
        <taxon>Saccharothrix</taxon>
    </lineage>
</organism>
<gene>
    <name evidence="2" type="ORF">FHS29_006306</name>
</gene>
<evidence type="ECO:0000313" key="2">
    <source>
        <dbReference type="EMBL" id="MBB5959685.1"/>
    </source>
</evidence>
<comment type="caution">
    <text evidence="2">The sequence shown here is derived from an EMBL/GenBank/DDBJ whole genome shotgun (WGS) entry which is preliminary data.</text>
</comment>
<accession>A0A841CUR0</accession>
<dbReference type="EMBL" id="JACHJN010000012">
    <property type="protein sequence ID" value="MBB5959685.1"/>
    <property type="molecule type" value="Genomic_DNA"/>
</dbReference>
<dbReference type="AlphaFoldDB" id="A0A841CUR0"/>
<keyword evidence="1" id="KW-0472">Membrane</keyword>
<evidence type="ECO:0000313" key="3">
    <source>
        <dbReference type="Proteomes" id="UP000547510"/>
    </source>
</evidence>
<name>A0A841CUR0_9PSEU</name>
<sequence>MGERDGQGRDRVAVDAAAARDARFGQALRAALLDAPDGVPDPERVEAAVRAAGATPVARSRRGVWLAAGVVTVLLVGVAAGWQFTRRGSGPESTTVPVLQFTPGEERNPQVLLSGLAELAEKQPGPAGSGPWLYRVGRQWNFSTSVDTEGKLLGQGLGEDWSQSWTGGDGAVRWTRVSVDPSRGAWEPLAVDDPAKRQEDALPPVGTVSAEQVREWLLKQVRSGTSTSPGDERSTAQWFQAVSGDRAADDPVFAAVALRMLASLPGITVEGETRDRAGRRAVAVSAVSELPGERFPKQRLYLLIDPQTGMMLAGETVGLTAGEGALGASVPLPATLAYDLWFPGVFVADKHTHAFLGAGQAAGAAPASAVPAVRGRAWCFKSADLRDKAEPVGTGDPTTPRDIGEKERGPVEVCSLTWQSDRYGWTTGTVGRRNQGDHPVPPLAACVLTERVPGVEPTTVAAVFPGGEGTCRTLGLPDAQ</sequence>
<dbReference type="RefSeq" id="WP_184696812.1">
    <property type="nucleotide sequence ID" value="NZ_JACHJN010000012.1"/>
</dbReference>
<keyword evidence="1" id="KW-0812">Transmembrane</keyword>
<dbReference type="Proteomes" id="UP000547510">
    <property type="component" value="Unassembled WGS sequence"/>
</dbReference>
<feature type="transmembrane region" description="Helical" evidence="1">
    <location>
        <begin position="64"/>
        <end position="84"/>
    </location>
</feature>
<protein>
    <submittedName>
        <fullName evidence="2">Uncharacterized protein</fullName>
    </submittedName>
</protein>
<proteinExistence type="predicted"/>
<keyword evidence="1" id="KW-1133">Transmembrane helix</keyword>
<reference evidence="2 3" key="1">
    <citation type="submission" date="2020-08" db="EMBL/GenBank/DDBJ databases">
        <title>Genomic Encyclopedia of Type Strains, Phase III (KMG-III): the genomes of soil and plant-associated and newly described type strains.</title>
        <authorList>
            <person name="Whitman W."/>
        </authorList>
    </citation>
    <scope>NUCLEOTIDE SEQUENCE [LARGE SCALE GENOMIC DNA]</scope>
    <source>
        <strain evidence="2 3">CECT 8640</strain>
    </source>
</reference>
<evidence type="ECO:0000256" key="1">
    <source>
        <dbReference type="SAM" id="Phobius"/>
    </source>
</evidence>
<keyword evidence="3" id="KW-1185">Reference proteome</keyword>